<protein>
    <submittedName>
        <fullName evidence="1">Uncharacterized protein</fullName>
    </submittedName>
</protein>
<gene>
    <name evidence="1" type="ORF">AOQ84DRAFT_5124</name>
</gene>
<dbReference type="SUPFAM" id="SSF48403">
    <property type="entry name" value="Ankyrin repeat"/>
    <property type="match status" value="1"/>
</dbReference>
<proteinExistence type="predicted"/>
<dbReference type="InterPro" id="IPR036770">
    <property type="entry name" value="Ankyrin_rpt-contain_sf"/>
</dbReference>
<dbReference type="InterPro" id="IPR011043">
    <property type="entry name" value="Gal_Oxase/kelch_b-propeller"/>
</dbReference>
<dbReference type="AlphaFoldDB" id="A0A8E2JUM0"/>
<dbReference type="Pfam" id="PF12796">
    <property type="entry name" value="Ank_2"/>
    <property type="match status" value="1"/>
</dbReference>
<dbReference type="OrthoDB" id="432528at2759"/>
<dbReference type="Gene3D" id="1.25.40.20">
    <property type="entry name" value="Ankyrin repeat-containing domain"/>
    <property type="match status" value="1"/>
</dbReference>
<organism evidence="1 2">
    <name type="scientific">Glonium stellatum</name>
    <dbReference type="NCBI Taxonomy" id="574774"/>
    <lineage>
        <taxon>Eukaryota</taxon>
        <taxon>Fungi</taxon>
        <taxon>Dikarya</taxon>
        <taxon>Ascomycota</taxon>
        <taxon>Pezizomycotina</taxon>
        <taxon>Dothideomycetes</taxon>
        <taxon>Pleosporomycetidae</taxon>
        <taxon>Gloniales</taxon>
        <taxon>Gloniaceae</taxon>
        <taxon>Glonium</taxon>
    </lineage>
</organism>
<dbReference type="Proteomes" id="UP000250140">
    <property type="component" value="Unassembled WGS sequence"/>
</dbReference>
<keyword evidence="2" id="KW-1185">Reference proteome</keyword>
<dbReference type="SMART" id="SM00248">
    <property type="entry name" value="ANK"/>
    <property type="match status" value="2"/>
</dbReference>
<accession>A0A8E2JUM0</accession>
<dbReference type="InterPro" id="IPR015915">
    <property type="entry name" value="Kelch-typ_b-propeller"/>
</dbReference>
<reference evidence="1 2" key="1">
    <citation type="journal article" date="2016" name="Nat. Commun.">
        <title>Ectomycorrhizal ecology is imprinted in the genome of the dominant symbiotic fungus Cenococcum geophilum.</title>
        <authorList>
            <consortium name="DOE Joint Genome Institute"/>
            <person name="Peter M."/>
            <person name="Kohler A."/>
            <person name="Ohm R.A."/>
            <person name="Kuo A."/>
            <person name="Krutzmann J."/>
            <person name="Morin E."/>
            <person name="Arend M."/>
            <person name="Barry K.W."/>
            <person name="Binder M."/>
            <person name="Choi C."/>
            <person name="Clum A."/>
            <person name="Copeland A."/>
            <person name="Grisel N."/>
            <person name="Haridas S."/>
            <person name="Kipfer T."/>
            <person name="LaButti K."/>
            <person name="Lindquist E."/>
            <person name="Lipzen A."/>
            <person name="Maire R."/>
            <person name="Meier B."/>
            <person name="Mihaltcheva S."/>
            <person name="Molinier V."/>
            <person name="Murat C."/>
            <person name="Poggeler S."/>
            <person name="Quandt C.A."/>
            <person name="Sperisen C."/>
            <person name="Tritt A."/>
            <person name="Tisserant E."/>
            <person name="Crous P.W."/>
            <person name="Henrissat B."/>
            <person name="Nehls U."/>
            <person name="Egli S."/>
            <person name="Spatafora J.W."/>
            <person name="Grigoriev I.V."/>
            <person name="Martin F.M."/>
        </authorList>
    </citation>
    <scope>NUCLEOTIDE SEQUENCE [LARGE SCALE GENOMIC DNA]</scope>
    <source>
        <strain evidence="1 2">CBS 207.34</strain>
    </source>
</reference>
<evidence type="ECO:0000313" key="2">
    <source>
        <dbReference type="Proteomes" id="UP000250140"/>
    </source>
</evidence>
<dbReference type="InterPro" id="IPR002110">
    <property type="entry name" value="Ankyrin_rpt"/>
</dbReference>
<dbReference type="Gene3D" id="2.120.10.80">
    <property type="entry name" value="Kelch-type beta propeller"/>
    <property type="match status" value="1"/>
</dbReference>
<evidence type="ECO:0000313" key="1">
    <source>
        <dbReference type="EMBL" id="OCL10199.1"/>
    </source>
</evidence>
<name>A0A8E2JUM0_9PEZI</name>
<sequence length="341" mass="37824">MANIRNVSDLAKARSPATNTLTEVIENHNSPTKGSNHQGDEQTPLMEAVELGDHDAVAELLKTAVDLEAEAFGETALTLASDRDMVLMLLRAGADITRISSEGRRALVGLKPESDPSLLAHISPAQFREGRKRRFGTRNPESQDILFWNAMIQAGITSYSAAQFFKDLVERGGEPVWCAERYGQSFTQLPDGRTIQIGGEHEDYYDQDFCIYNDVFVHQVDGAVQVYGYPEDVFPPTDFHTATLLGSYIYIIGSLGYGGSRRYGKTPVYRLDTQSFHIKETETTGEAPGWISHHKATTLSDHEISISGGMVVREGGLQERSVEQTGQFVLDTQRLCWTRMS</sequence>
<dbReference type="EMBL" id="KV749295">
    <property type="protein sequence ID" value="OCL10199.1"/>
    <property type="molecule type" value="Genomic_DNA"/>
</dbReference>
<dbReference type="SUPFAM" id="SSF50965">
    <property type="entry name" value="Galactose oxidase, central domain"/>
    <property type="match status" value="1"/>
</dbReference>